<dbReference type="GeneID" id="14905441"/>
<keyword evidence="1" id="KW-0472">Membrane</keyword>
<dbReference type="GO" id="GO:0061733">
    <property type="term" value="F:protein-lysine-acetyltransferase activity"/>
    <property type="evidence" value="ECO:0007669"/>
    <property type="project" value="UniProtKB-EC"/>
</dbReference>
<dbReference type="InterPro" id="IPR015943">
    <property type="entry name" value="WD40/YVTN_repeat-like_dom_sf"/>
</dbReference>
<dbReference type="Pfam" id="PF00400">
    <property type="entry name" value="WD40"/>
    <property type="match status" value="1"/>
</dbReference>
<name>G0QZL9_ICHMU</name>
<dbReference type="SMART" id="SM00320">
    <property type="entry name" value="WD40"/>
    <property type="match status" value="3"/>
</dbReference>
<dbReference type="Gene3D" id="2.130.10.10">
    <property type="entry name" value="YVTN repeat-like/Quinoprotein amine dehydrogenase"/>
    <property type="match status" value="1"/>
</dbReference>
<dbReference type="OrthoDB" id="286888at2759"/>
<sequence>MLIERLAAIILDTQPIRTASFNQTGEYFVLGTNSRSIKAYSIDDIFNNYKQDQPPQVLWEKQNHHPGSIYTIDWSKNGELISTGSNDFEIKVIKAPKYPFQNIDFCTQKLIGPKGIVRKLKFLPCSTKLMSAGSANTDILYWDIQKSSLLTQFKGHQEAINSFDVFFILFYLKIKKRLILMVILLFLQAKIVVLIYGIFKVKKQQIRLILIVKNSEVQIIFLFKKMGHCLLQGILMALLLFGIQEIQKNIYKALMFIQMNVDLVNLIILESIQSVVHLIKLFVFIIQMKAGQKIVLKIIQIELFQVLFILIIN</sequence>
<reference evidence="2 3" key="1">
    <citation type="submission" date="2011-07" db="EMBL/GenBank/DDBJ databases">
        <authorList>
            <person name="Coyne R."/>
            <person name="Brami D."/>
            <person name="Johnson J."/>
            <person name="Hostetler J."/>
            <person name="Hannick L."/>
            <person name="Clark T."/>
            <person name="Cassidy-Hanley D."/>
            <person name="Inman J."/>
        </authorList>
    </citation>
    <scope>NUCLEOTIDE SEQUENCE [LARGE SCALE GENOMIC DNA]</scope>
    <source>
        <strain evidence="2 3">G5</strain>
    </source>
</reference>
<keyword evidence="3" id="KW-1185">Reference proteome</keyword>
<keyword evidence="2" id="KW-0808">Transferase</keyword>
<dbReference type="InterPro" id="IPR040067">
    <property type="entry name" value="WDR47"/>
</dbReference>
<evidence type="ECO:0000313" key="3">
    <source>
        <dbReference type="Proteomes" id="UP000008983"/>
    </source>
</evidence>
<feature type="transmembrane region" description="Helical" evidence="1">
    <location>
        <begin position="219"/>
        <end position="243"/>
    </location>
</feature>
<dbReference type="SUPFAM" id="SSF50978">
    <property type="entry name" value="WD40 repeat-like"/>
    <property type="match status" value="1"/>
</dbReference>
<evidence type="ECO:0000313" key="2">
    <source>
        <dbReference type="EMBL" id="EGR29339.1"/>
    </source>
</evidence>
<dbReference type="PANTHER" id="PTHR19863:SF5">
    <property type="entry name" value="WD REPEAT-CONTAINING PROTEIN 47"/>
    <property type="match status" value="1"/>
</dbReference>
<dbReference type="EMBL" id="GL984159">
    <property type="protein sequence ID" value="EGR29339.1"/>
    <property type="molecule type" value="Genomic_DNA"/>
</dbReference>
<gene>
    <name evidence="2" type="ORF">IMG5_158070</name>
</gene>
<dbReference type="AlphaFoldDB" id="G0QZL9"/>
<feature type="transmembrane region" description="Helical" evidence="1">
    <location>
        <begin position="263"/>
        <end position="288"/>
    </location>
</feature>
<organism evidence="2 3">
    <name type="scientific">Ichthyophthirius multifiliis</name>
    <name type="common">White spot disease agent</name>
    <name type="synonym">Ich</name>
    <dbReference type="NCBI Taxonomy" id="5932"/>
    <lineage>
        <taxon>Eukaryota</taxon>
        <taxon>Sar</taxon>
        <taxon>Alveolata</taxon>
        <taxon>Ciliophora</taxon>
        <taxon>Intramacronucleata</taxon>
        <taxon>Oligohymenophorea</taxon>
        <taxon>Hymenostomatida</taxon>
        <taxon>Ophryoglenina</taxon>
        <taxon>Ichthyophthirius</taxon>
    </lineage>
</organism>
<dbReference type="PANTHER" id="PTHR19863">
    <property type="entry name" value="NEMITIN (NEURONAL ENRICHED MAP INTERACTING PROTEIN) HOMOLOG"/>
    <property type="match status" value="1"/>
</dbReference>
<dbReference type="InterPro" id="IPR036322">
    <property type="entry name" value="WD40_repeat_dom_sf"/>
</dbReference>
<dbReference type="InParanoid" id="G0QZL9"/>
<dbReference type="eggNOG" id="KOG0641">
    <property type="taxonomic scope" value="Eukaryota"/>
</dbReference>
<keyword evidence="1" id="KW-0812">Transmembrane</keyword>
<keyword evidence="2" id="KW-0012">Acyltransferase</keyword>
<protein>
    <submittedName>
        <fullName evidence="2">WD repeat protein</fullName>
        <ecNumber evidence="2">2.3.1.48</ecNumber>
    </submittedName>
</protein>
<proteinExistence type="predicted"/>
<dbReference type="RefSeq" id="XP_004030575.1">
    <property type="nucleotide sequence ID" value="XM_004030527.1"/>
</dbReference>
<keyword evidence="1" id="KW-1133">Transmembrane helix</keyword>
<dbReference type="InterPro" id="IPR001680">
    <property type="entry name" value="WD40_rpt"/>
</dbReference>
<feature type="transmembrane region" description="Helical" evidence="1">
    <location>
        <begin position="178"/>
        <end position="199"/>
    </location>
</feature>
<dbReference type="EC" id="2.3.1.48" evidence="2"/>
<accession>G0QZL9</accession>
<dbReference type="Proteomes" id="UP000008983">
    <property type="component" value="Unassembled WGS sequence"/>
</dbReference>
<evidence type="ECO:0000256" key="1">
    <source>
        <dbReference type="SAM" id="Phobius"/>
    </source>
</evidence>